<dbReference type="PANTHER" id="PTHR19282">
    <property type="entry name" value="TETRASPANIN"/>
    <property type="match status" value="1"/>
</dbReference>
<keyword evidence="5 7" id="KW-0472">Membrane</keyword>
<comment type="similarity">
    <text evidence="2 7">Belongs to the tetraspanin (TM4SF) family.</text>
</comment>
<feature type="disulfide bond" evidence="6">
    <location>
        <begin position="144"/>
        <end position="166"/>
    </location>
</feature>
<feature type="transmembrane region" description="Helical" evidence="7">
    <location>
        <begin position="260"/>
        <end position="285"/>
    </location>
</feature>
<protein>
    <recommendedName>
        <fullName evidence="7">Tetraspanin</fullName>
    </recommendedName>
</protein>
<sequence>MGLSVSAKTIKYLMFAFNFVFVITGMIIIGVGAAVKTIYTQYADFLDTQYFSLPNMLIATGALIFLVSFFGCCGAIKENWILLAIFTFLLCIICLFEFASGIAGYVLRSQTAAYLDTRLRADLSTYNESTHAIWDLIQSNFECCGVDSYADWSQYFGESGELPVSCCPSVSGVVGAFYCNSASTTTGTPSTSYSTTTTTTTQNTTSSETTTSISSSPDPTPISARSDQNQLVNLAGSESTTAPYTEGCKSAFGAYIKQHAYQIGGCALGLAILQLAGIGFSFYLVRQLKNGYFST</sequence>
<name>A0AAR5PSB6_DENPD</name>
<dbReference type="InterPro" id="IPR008952">
    <property type="entry name" value="Tetraspanin_EC2_sf"/>
</dbReference>
<dbReference type="Pfam" id="PF00335">
    <property type="entry name" value="Tetraspanin"/>
    <property type="match status" value="1"/>
</dbReference>
<dbReference type="SUPFAM" id="SSF48652">
    <property type="entry name" value="Tetraspanin"/>
    <property type="match status" value="1"/>
</dbReference>
<accession>A0AAR5PSB6</accession>
<feature type="region of interest" description="Disordered" evidence="8">
    <location>
        <begin position="183"/>
        <end position="225"/>
    </location>
</feature>
<reference evidence="10" key="1">
    <citation type="journal article" date="2013" name="Genome Biol.">
        <title>Draft genome of the mountain pine beetle, Dendroctonus ponderosae Hopkins, a major forest pest.</title>
        <authorList>
            <person name="Keeling C.I."/>
            <person name="Yuen M.M."/>
            <person name="Liao N.Y."/>
            <person name="Docking T.R."/>
            <person name="Chan S.K."/>
            <person name="Taylor G.A."/>
            <person name="Palmquist D.L."/>
            <person name="Jackman S.D."/>
            <person name="Nguyen A."/>
            <person name="Li M."/>
            <person name="Henderson H."/>
            <person name="Janes J.K."/>
            <person name="Zhao Y."/>
            <person name="Pandoh P."/>
            <person name="Moore R."/>
            <person name="Sperling F.A."/>
            <person name="Huber D.P."/>
            <person name="Birol I."/>
            <person name="Jones S.J."/>
            <person name="Bohlmann J."/>
        </authorList>
    </citation>
    <scope>NUCLEOTIDE SEQUENCE</scope>
</reference>
<feature type="compositionally biased region" description="Low complexity" evidence="8">
    <location>
        <begin position="183"/>
        <end position="217"/>
    </location>
</feature>
<dbReference type="PIRSF" id="PIRSF002419">
    <property type="entry name" value="Tetraspanin"/>
    <property type="match status" value="1"/>
</dbReference>
<organism evidence="9 10">
    <name type="scientific">Dendroctonus ponderosae</name>
    <name type="common">Mountain pine beetle</name>
    <dbReference type="NCBI Taxonomy" id="77166"/>
    <lineage>
        <taxon>Eukaryota</taxon>
        <taxon>Metazoa</taxon>
        <taxon>Ecdysozoa</taxon>
        <taxon>Arthropoda</taxon>
        <taxon>Hexapoda</taxon>
        <taxon>Insecta</taxon>
        <taxon>Pterygota</taxon>
        <taxon>Neoptera</taxon>
        <taxon>Endopterygota</taxon>
        <taxon>Coleoptera</taxon>
        <taxon>Polyphaga</taxon>
        <taxon>Cucujiformia</taxon>
        <taxon>Curculionidae</taxon>
        <taxon>Scolytinae</taxon>
        <taxon>Dendroctonus</taxon>
    </lineage>
</organism>
<dbReference type="AlphaFoldDB" id="A0AAR5PSB6"/>
<dbReference type="EnsemblMetazoa" id="XM_019908346.1">
    <property type="protein sequence ID" value="XP_019763905.1"/>
    <property type="gene ID" value="LOC109540123"/>
</dbReference>
<keyword evidence="4 7" id="KW-1133">Transmembrane helix</keyword>
<dbReference type="InterPro" id="IPR018499">
    <property type="entry name" value="Tetraspanin/Peripherin"/>
</dbReference>
<evidence type="ECO:0000256" key="2">
    <source>
        <dbReference type="ARBA" id="ARBA00006840"/>
    </source>
</evidence>
<dbReference type="Proteomes" id="UP000019118">
    <property type="component" value="Unassembled WGS sequence"/>
</dbReference>
<keyword evidence="3 7" id="KW-0812">Transmembrane</keyword>
<dbReference type="EnsemblMetazoa" id="XM_019908345.1">
    <property type="protein sequence ID" value="XP_019763904.1"/>
    <property type="gene ID" value="LOC109540123"/>
</dbReference>
<dbReference type="Gene3D" id="1.10.1450.10">
    <property type="entry name" value="Tetraspanin"/>
    <property type="match status" value="1"/>
</dbReference>
<dbReference type="PANTHER" id="PTHR19282:SF456">
    <property type="entry name" value="CD63 MOLECULE"/>
    <property type="match status" value="1"/>
</dbReference>
<dbReference type="GO" id="GO:0005886">
    <property type="term" value="C:plasma membrane"/>
    <property type="evidence" value="ECO:0007669"/>
    <property type="project" value="TreeGrafter"/>
</dbReference>
<evidence type="ECO:0000256" key="3">
    <source>
        <dbReference type="ARBA" id="ARBA00022692"/>
    </source>
</evidence>
<reference evidence="9" key="2">
    <citation type="submission" date="2024-08" db="UniProtKB">
        <authorList>
            <consortium name="EnsemblMetazoa"/>
        </authorList>
    </citation>
    <scope>IDENTIFICATION</scope>
</reference>
<evidence type="ECO:0000256" key="1">
    <source>
        <dbReference type="ARBA" id="ARBA00004141"/>
    </source>
</evidence>
<evidence type="ECO:0000256" key="5">
    <source>
        <dbReference type="ARBA" id="ARBA00023136"/>
    </source>
</evidence>
<feature type="transmembrane region" description="Helical" evidence="7">
    <location>
        <begin position="80"/>
        <end position="107"/>
    </location>
</feature>
<feature type="transmembrane region" description="Helical" evidence="7">
    <location>
        <begin position="12"/>
        <end position="35"/>
    </location>
</feature>
<dbReference type="KEGG" id="dpa:109540123"/>
<dbReference type="PRINTS" id="PR00259">
    <property type="entry name" value="TMFOUR"/>
</dbReference>
<keyword evidence="10" id="KW-1185">Reference proteome</keyword>
<evidence type="ECO:0000256" key="4">
    <source>
        <dbReference type="ARBA" id="ARBA00022989"/>
    </source>
</evidence>
<dbReference type="GeneID" id="109540123"/>
<evidence type="ECO:0000256" key="6">
    <source>
        <dbReference type="PIRSR" id="PIRSR002419-1"/>
    </source>
</evidence>
<comment type="subcellular location">
    <subcellularLocation>
        <location evidence="1 7">Membrane</location>
        <topology evidence="1 7">Multi-pass membrane protein</topology>
    </subcellularLocation>
</comment>
<evidence type="ECO:0000313" key="10">
    <source>
        <dbReference type="Proteomes" id="UP000019118"/>
    </source>
</evidence>
<evidence type="ECO:0000256" key="7">
    <source>
        <dbReference type="RuleBase" id="RU361218"/>
    </source>
</evidence>
<evidence type="ECO:0000256" key="8">
    <source>
        <dbReference type="SAM" id="MobiDB-lite"/>
    </source>
</evidence>
<evidence type="ECO:0000313" key="9">
    <source>
        <dbReference type="EnsemblMetazoa" id="XP_019763905.1"/>
    </source>
</evidence>
<proteinExistence type="inferred from homology"/>
<dbReference type="InterPro" id="IPR000301">
    <property type="entry name" value="Tetraspanin_animals"/>
</dbReference>
<keyword evidence="6" id="KW-1015">Disulfide bond</keyword>
<dbReference type="CDD" id="cd03127">
    <property type="entry name" value="tetraspanin_LEL"/>
    <property type="match status" value="1"/>
</dbReference>
<feature type="transmembrane region" description="Helical" evidence="7">
    <location>
        <begin position="55"/>
        <end position="73"/>
    </location>
</feature>